<evidence type="ECO:0000313" key="2">
    <source>
        <dbReference type="Proteomes" id="UP000309788"/>
    </source>
</evidence>
<dbReference type="AlphaFoldDB" id="A0A5R9K634"/>
<comment type="caution">
    <text evidence="1">The sequence shown here is derived from an EMBL/GenBank/DDBJ whole genome shotgun (WGS) entry which is preliminary data.</text>
</comment>
<dbReference type="Proteomes" id="UP000309788">
    <property type="component" value="Unassembled WGS sequence"/>
</dbReference>
<keyword evidence="2" id="KW-1185">Reference proteome</keyword>
<protein>
    <submittedName>
        <fullName evidence="1">Uncharacterized protein</fullName>
    </submittedName>
</protein>
<accession>A0A5R9K634</accession>
<gene>
    <name evidence="1" type="ORF">FEM55_23905</name>
</gene>
<organism evidence="1 2">
    <name type="scientific">Dyadobacter sediminis</name>
    <dbReference type="NCBI Taxonomy" id="1493691"/>
    <lineage>
        <taxon>Bacteria</taxon>
        <taxon>Pseudomonadati</taxon>
        <taxon>Bacteroidota</taxon>
        <taxon>Cytophagia</taxon>
        <taxon>Cytophagales</taxon>
        <taxon>Spirosomataceae</taxon>
        <taxon>Dyadobacter</taxon>
    </lineage>
</organism>
<sequence length="271" mass="30247">MTSIRNGLIEAGPELNWQKPEKGKTFMLRPSIRLPLTDEAQNLLQIDRFTSEWRAIMAVQFTRDNTQESGHISRHSFGGQIEYGYTGFKYYPLGNSESQQKTGKTSYDLELKYVGFFSAGSSGATQLSPQFRLRYAHDWTAAGETGVVNPANNNGVVTVSDMIIDPPGVASLFSPAFSLQIYPGKGSFSYSPAVYYDFTGKSDSDNPFGNLNRLRLESWVFFYPLLSDNSNVKIGVTPFLGIRIKGDDHFNKVEYGGMVTIKFGTTFLQFL</sequence>
<proteinExistence type="predicted"/>
<dbReference type="EMBL" id="VCEI01000031">
    <property type="protein sequence ID" value="TLU89135.1"/>
    <property type="molecule type" value="Genomic_DNA"/>
</dbReference>
<evidence type="ECO:0000313" key="1">
    <source>
        <dbReference type="EMBL" id="TLU89135.1"/>
    </source>
</evidence>
<reference evidence="1 2" key="1">
    <citation type="submission" date="2019-05" db="EMBL/GenBank/DDBJ databases">
        <authorList>
            <person name="Qu J.-H."/>
        </authorList>
    </citation>
    <scope>NUCLEOTIDE SEQUENCE [LARGE SCALE GENOMIC DNA]</scope>
    <source>
        <strain evidence="1 2">Z12</strain>
    </source>
</reference>
<dbReference type="RefSeq" id="WP_188584511.1">
    <property type="nucleotide sequence ID" value="NZ_BMGE01000004.1"/>
</dbReference>
<name>A0A5R9K634_9BACT</name>